<dbReference type="Proteomes" id="UP000008212">
    <property type="component" value="Chromosome"/>
</dbReference>
<protein>
    <submittedName>
        <fullName evidence="1">Uncharacterized protein</fullName>
    </submittedName>
</protein>
<sequence>MKTKLCIYSQPNYLSRTAIEAEILFAVRLSKKQALTGGKSLACEERCSKKIGAVLVQQADRRSFEASAVPILVYFYILCNNKSYKEPSGFLRAEPLSSSFEDRRVVGEGRNFYLTKVSFLP</sequence>
<gene>
    <name evidence="1" type="ordered locus">TDE_2025</name>
</gene>
<dbReference type="KEGG" id="tde:TDE_2025"/>
<name>Q73L40_TREDE</name>
<keyword evidence="2" id="KW-1185">Reference proteome</keyword>
<organism evidence="1 2">
    <name type="scientific">Treponema denticola (strain ATCC 35405 / DSM 14222 / CIP 103919 / JCM 8153 / KCTC 15104)</name>
    <dbReference type="NCBI Taxonomy" id="243275"/>
    <lineage>
        <taxon>Bacteria</taxon>
        <taxon>Pseudomonadati</taxon>
        <taxon>Spirochaetota</taxon>
        <taxon>Spirochaetia</taxon>
        <taxon>Spirochaetales</taxon>
        <taxon>Treponemataceae</taxon>
        <taxon>Treponema</taxon>
    </lineage>
</organism>
<dbReference type="STRING" id="243275.TDE_2025"/>
<dbReference type="GeneID" id="71811349"/>
<dbReference type="OrthoDB" id="365424at2"/>
<reference evidence="1 2" key="1">
    <citation type="journal article" date="2004" name="Proc. Natl. Acad. Sci. U.S.A.">
        <title>Comparison of the genome of the oral pathogen Treponema denticola with other spirochete genomes.</title>
        <authorList>
            <person name="Seshadri R."/>
            <person name="Myers G.S."/>
            <person name="Tettelin H."/>
            <person name="Eisen J.A."/>
            <person name="Heidelberg J.F."/>
            <person name="Dodson R.J."/>
            <person name="Davidsen T.M."/>
            <person name="DeBoy R.T."/>
            <person name="Fouts D.E."/>
            <person name="Haft D.H."/>
            <person name="Selengut J."/>
            <person name="Ren Q."/>
            <person name="Brinkac L.M."/>
            <person name="Madupu R."/>
            <person name="Kolonay J."/>
            <person name="Durkin S.A."/>
            <person name="Daugherty S.C."/>
            <person name="Shetty J."/>
            <person name="Shvartsbeyn A."/>
            <person name="Gebregeorgis E."/>
            <person name="Geer K."/>
            <person name="Tsegaye G."/>
            <person name="Malek J."/>
            <person name="Ayodeji B."/>
            <person name="Shatsman S."/>
            <person name="McLeod M.P."/>
            <person name="Smajs D."/>
            <person name="Howell J.K."/>
            <person name="Pal S."/>
            <person name="Amin A."/>
            <person name="Vashisth P."/>
            <person name="McNeill T.Z."/>
            <person name="Xiang Q."/>
            <person name="Sodergren E."/>
            <person name="Baca E."/>
            <person name="Weinstock G.M."/>
            <person name="Norris S.J."/>
            <person name="Fraser C.M."/>
            <person name="Paulsen I.T."/>
        </authorList>
    </citation>
    <scope>NUCLEOTIDE SEQUENCE [LARGE SCALE GENOMIC DNA]</scope>
    <source>
        <strain evidence="2">ATCC 35405 / DSM 14222 / CIP 103919 / JCM 8153 / KCTC 15104</strain>
    </source>
</reference>
<evidence type="ECO:0000313" key="2">
    <source>
        <dbReference type="Proteomes" id="UP000008212"/>
    </source>
</evidence>
<evidence type="ECO:0000313" key="1">
    <source>
        <dbReference type="EMBL" id="AAS12539.1"/>
    </source>
</evidence>
<dbReference type="HOGENOM" id="CLU_153955_1_0_12"/>
<dbReference type="EMBL" id="AE017226">
    <property type="protein sequence ID" value="AAS12539.1"/>
    <property type="molecule type" value="Genomic_DNA"/>
</dbReference>
<dbReference type="PATRIC" id="fig|243275.7.peg.1911"/>
<accession>Q73L40</accession>
<proteinExistence type="predicted"/>
<dbReference type="RefSeq" id="WP_010957131.1">
    <property type="nucleotide sequence ID" value="NC_002967.9"/>
</dbReference>
<dbReference type="PaxDb" id="243275-TDE_2025"/>
<dbReference type="AlphaFoldDB" id="Q73L40"/>